<evidence type="ECO:0000313" key="9">
    <source>
        <dbReference type="Proteomes" id="UP000319836"/>
    </source>
</evidence>
<evidence type="ECO:0000313" key="8">
    <source>
        <dbReference type="EMBL" id="TMQ69636.1"/>
    </source>
</evidence>
<feature type="domain" description="Multidrug resistance protein MdtA-like barrel-sandwich hybrid" evidence="5">
    <location>
        <begin position="202"/>
        <end position="342"/>
    </location>
</feature>
<dbReference type="GO" id="GO:1990281">
    <property type="term" value="C:efflux pump complex"/>
    <property type="evidence" value="ECO:0007669"/>
    <property type="project" value="TreeGrafter"/>
</dbReference>
<dbReference type="Gene3D" id="2.40.50.100">
    <property type="match status" value="1"/>
</dbReference>
<dbReference type="InterPro" id="IPR058627">
    <property type="entry name" value="MdtA-like_C"/>
</dbReference>
<dbReference type="PANTHER" id="PTHR30469:SF36">
    <property type="entry name" value="BLL3903 PROTEIN"/>
    <property type="match status" value="1"/>
</dbReference>
<dbReference type="Pfam" id="PF25967">
    <property type="entry name" value="RND-MFP_C"/>
    <property type="match status" value="1"/>
</dbReference>
<proteinExistence type="inferred from homology"/>
<accession>A0A538U148</accession>
<dbReference type="InterPro" id="IPR058625">
    <property type="entry name" value="MdtA-like_BSH"/>
</dbReference>
<comment type="caution">
    <text evidence="8">The sequence shown here is derived from an EMBL/GenBank/DDBJ whole genome shotgun (WGS) entry which is preliminary data.</text>
</comment>
<dbReference type="PANTHER" id="PTHR30469">
    <property type="entry name" value="MULTIDRUG RESISTANCE PROTEIN MDTA"/>
    <property type="match status" value="1"/>
</dbReference>
<dbReference type="Pfam" id="PF25917">
    <property type="entry name" value="BSH_RND"/>
    <property type="match status" value="1"/>
</dbReference>
<dbReference type="AlphaFoldDB" id="A0A538U148"/>
<dbReference type="Proteomes" id="UP000319836">
    <property type="component" value="Unassembled WGS sequence"/>
</dbReference>
<dbReference type="Gene3D" id="1.10.287.470">
    <property type="entry name" value="Helix hairpin bin"/>
    <property type="match status" value="1"/>
</dbReference>
<feature type="region of interest" description="Disordered" evidence="4">
    <location>
        <begin position="58"/>
        <end position="86"/>
    </location>
</feature>
<feature type="region of interest" description="Disordered" evidence="4">
    <location>
        <begin position="506"/>
        <end position="533"/>
    </location>
</feature>
<feature type="compositionally biased region" description="Basic and acidic residues" evidence="4">
    <location>
        <begin position="58"/>
        <end position="69"/>
    </location>
</feature>
<evidence type="ECO:0000259" key="7">
    <source>
        <dbReference type="Pfam" id="PF25967"/>
    </source>
</evidence>
<feature type="compositionally biased region" description="Low complexity" evidence="4">
    <location>
        <begin position="521"/>
        <end position="533"/>
    </location>
</feature>
<protein>
    <submittedName>
        <fullName evidence="8">Efflux RND transporter periplasmic adaptor subunit</fullName>
    </submittedName>
</protein>
<evidence type="ECO:0000256" key="3">
    <source>
        <dbReference type="ARBA" id="ARBA00022448"/>
    </source>
</evidence>
<reference evidence="8 9" key="1">
    <citation type="journal article" date="2019" name="Nat. Microbiol.">
        <title>Mediterranean grassland soil C-N compound turnover is dependent on rainfall and depth, and is mediated by genomically divergent microorganisms.</title>
        <authorList>
            <person name="Diamond S."/>
            <person name="Andeer P.F."/>
            <person name="Li Z."/>
            <person name="Crits-Christoph A."/>
            <person name="Burstein D."/>
            <person name="Anantharaman K."/>
            <person name="Lane K.R."/>
            <person name="Thomas B.C."/>
            <person name="Pan C."/>
            <person name="Northen T.R."/>
            <person name="Banfield J.F."/>
        </authorList>
    </citation>
    <scope>NUCLEOTIDE SEQUENCE [LARGE SCALE GENOMIC DNA]</scope>
    <source>
        <strain evidence="8">WS_10</strain>
    </source>
</reference>
<evidence type="ECO:0000256" key="1">
    <source>
        <dbReference type="ARBA" id="ARBA00004236"/>
    </source>
</evidence>
<organism evidence="8 9">
    <name type="scientific">Eiseniibacteriota bacterium</name>
    <dbReference type="NCBI Taxonomy" id="2212470"/>
    <lineage>
        <taxon>Bacteria</taxon>
        <taxon>Candidatus Eiseniibacteriota</taxon>
    </lineage>
</organism>
<dbReference type="EMBL" id="VBPA01000282">
    <property type="protein sequence ID" value="TMQ69636.1"/>
    <property type="molecule type" value="Genomic_DNA"/>
</dbReference>
<comment type="similarity">
    <text evidence="2">Belongs to the membrane fusion protein (MFP) (TC 8.A.1) family.</text>
</comment>
<evidence type="ECO:0000259" key="6">
    <source>
        <dbReference type="Pfam" id="PF25944"/>
    </source>
</evidence>
<sequence length="533" mass="56646">MSISRSASAASIRWSADGPRGIADEVAAASGSGWTTPVAAARAAGGASTIPAEITLERRRQVSRPDPRRRASMVGVRRNDSPRSSSCLSVCLRSRRTVLGGAAAARGRGWDLHLCQMCGTFVAAGLTRPQAEHLNPTLMRRFRAWHLPESVPLFLILALTVAGCGAEKARRSPRVPILVARAEQRNVPYEIEATGTVEPIQSASITAQVGGLVTKIAIHEGEEVRAGQVLFRLDPRPFQAAEARAAALLAKDRAQSETARLDLRRAETLAGQQLIAESDLEQKRAAAASMAATARADSATWAVARLDLANATVRAPVAGKTGDLRVHVGDLVKANETATPLVTINQLRPIRVRFTVPQGDLSALRKQQERALRVDVAPSDRDSVWVQGHLAFVDNAVDPQSGTLLLKAEFANQDGALWPGQFARVKLRLYEQNGATVVPSAAVASSQNGSYLFIVRPDTTVEARTVQVDRTYRDLTVIGSGVTPGETVVTDGQLRLSPGAKVVIRAPGGSGGRARARDGRASGNANASAENAR</sequence>
<comment type="subcellular location">
    <subcellularLocation>
        <location evidence="1">Cell membrane</location>
    </subcellularLocation>
</comment>
<evidence type="ECO:0000256" key="2">
    <source>
        <dbReference type="ARBA" id="ARBA00009477"/>
    </source>
</evidence>
<dbReference type="InterPro" id="IPR058626">
    <property type="entry name" value="MdtA-like_b-barrel"/>
</dbReference>
<gene>
    <name evidence="8" type="ORF">E6K80_11045</name>
</gene>
<dbReference type="Pfam" id="PF25944">
    <property type="entry name" value="Beta-barrel_RND"/>
    <property type="match status" value="1"/>
</dbReference>
<dbReference type="Gene3D" id="2.40.30.170">
    <property type="match status" value="1"/>
</dbReference>
<dbReference type="GO" id="GO:0015562">
    <property type="term" value="F:efflux transmembrane transporter activity"/>
    <property type="evidence" value="ECO:0007669"/>
    <property type="project" value="TreeGrafter"/>
</dbReference>
<dbReference type="NCBIfam" id="TIGR01730">
    <property type="entry name" value="RND_mfp"/>
    <property type="match status" value="1"/>
</dbReference>
<evidence type="ECO:0000259" key="5">
    <source>
        <dbReference type="Pfam" id="PF25917"/>
    </source>
</evidence>
<feature type="domain" description="Multidrug resistance protein MdtA-like beta-barrel" evidence="6">
    <location>
        <begin position="349"/>
        <end position="428"/>
    </location>
</feature>
<name>A0A538U148_UNCEI</name>
<dbReference type="InterPro" id="IPR006143">
    <property type="entry name" value="RND_pump_MFP"/>
</dbReference>
<keyword evidence="3" id="KW-0813">Transport</keyword>
<feature type="domain" description="Multidrug resistance protein MdtA-like C-terminal permuted SH3" evidence="7">
    <location>
        <begin position="435"/>
        <end position="492"/>
    </location>
</feature>
<evidence type="ECO:0000256" key="4">
    <source>
        <dbReference type="SAM" id="MobiDB-lite"/>
    </source>
</evidence>
<dbReference type="Gene3D" id="2.40.420.20">
    <property type="match status" value="1"/>
</dbReference>
<dbReference type="SUPFAM" id="SSF111369">
    <property type="entry name" value="HlyD-like secretion proteins"/>
    <property type="match status" value="1"/>
</dbReference>